<organism evidence="2 3">
    <name type="scientific">Marivirga salinarum</name>
    <dbReference type="NCBI Taxonomy" id="3059078"/>
    <lineage>
        <taxon>Bacteria</taxon>
        <taxon>Pseudomonadati</taxon>
        <taxon>Bacteroidota</taxon>
        <taxon>Cytophagia</taxon>
        <taxon>Cytophagales</taxon>
        <taxon>Marivirgaceae</taxon>
        <taxon>Marivirga</taxon>
    </lineage>
</organism>
<evidence type="ECO:0000313" key="2">
    <source>
        <dbReference type="EMBL" id="WKK77751.2"/>
    </source>
</evidence>
<name>A0AA49GHI0_9BACT</name>
<dbReference type="SMART" id="SM00014">
    <property type="entry name" value="acidPPc"/>
    <property type="match status" value="1"/>
</dbReference>
<feature type="domain" description="Phosphatidic acid phosphatase type 2/haloperoxidase" evidence="1">
    <location>
        <begin position="107"/>
        <end position="208"/>
    </location>
</feature>
<dbReference type="SUPFAM" id="SSF48317">
    <property type="entry name" value="Acid phosphatase/Vanadium-dependent haloperoxidase"/>
    <property type="match status" value="1"/>
</dbReference>
<gene>
    <name evidence="2" type="ORF">QYS49_12045</name>
</gene>
<dbReference type="KEGG" id="msaa:QYS49_12045"/>
<sequence>MKYIFILIFSFNIFSLEAQNFSNESSDSLKTKNTFLRSSILPLTIITAGVTANKSQFEKDLRYDIRAKVGNDFQFKIDDYFQYAPILEIYLADALHIEAKNHWFDQTKYLLISNVISTAITQGLKRITLKTRPDNSTNDSFPSGHTTFSFTNASVLMHEFRDSAPILAYSGYFFSTTTGAFRMINDRHWISDVLFGAGIGIMATELVYYLEPLKNFNPFKKNENIIFLPMINQDSKGFYFSYTF</sequence>
<dbReference type="AlphaFoldDB" id="A0AA49GHI0"/>
<dbReference type="RefSeq" id="WP_308349364.1">
    <property type="nucleotide sequence ID" value="NZ_CP129971.1"/>
</dbReference>
<evidence type="ECO:0000259" key="1">
    <source>
        <dbReference type="SMART" id="SM00014"/>
    </source>
</evidence>
<accession>A0AA49GHI0</accession>
<dbReference type="Gene3D" id="1.20.144.10">
    <property type="entry name" value="Phosphatidic acid phosphatase type 2/haloperoxidase"/>
    <property type="match status" value="1"/>
</dbReference>
<dbReference type="PANTHER" id="PTHR14969:SF13">
    <property type="entry name" value="AT30094P"/>
    <property type="match status" value="1"/>
</dbReference>
<reference evidence="2 3" key="1">
    <citation type="submission" date="2023-08" db="EMBL/GenBank/DDBJ databases">
        <title>Comparative genomics and taxonomic characterization of three novel marine species of genus Marivirga.</title>
        <authorList>
            <person name="Muhammad N."/>
            <person name="Kim S.-G."/>
        </authorList>
    </citation>
    <scope>NUCLEOTIDE SEQUENCE [LARGE SCALE GENOMIC DNA]</scope>
    <source>
        <strain evidence="2 3">BDSF4-3</strain>
    </source>
</reference>
<dbReference type="CDD" id="cd03394">
    <property type="entry name" value="PAP2_like_5"/>
    <property type="match status" value="1"/>
</dbReference>
<dbReference type="InterPro" id="IPR000326">
    <property type="entry name" value="PAP2/HPO"/>
</dbReference>
<protein>
    <submittedName>
        <fullName evidence="2">Phosphatase PAP2 family protein</fullName>
    </submittedName>
</protein>
<evidence type="ECO:0000313" key="3">
    <source>
        <dbReference type="Proteomes" id="UP001230496"/>
    </source>
</evidence>
<dbReference type="EMBL" id="CP129971">
    <property type="protein sequence ID" value="WKK77751.2"/>
    <property type="molecule type" value="Genomic_DNA"/>
</dbReference>
<keyword evidence="3" id="KW-1185">Reference proteome</keyword>
<dbReference type="Proteomes" id="UP001230496">
    <property type="component" value="Chromosome"/>
</dbReference>
<dbReference type="Pfam" id="PF01569">
    <property type="entry name" value="PAP2"/>
    <property type="match status" value="1"/>
</dbReference>
<dbReference type="InterPro" id="IPR036938">
    <property type="entry name" value="PAP2/HPO_sf"/>
</dbReference>
<dbReference type="PANTHER" id="PTHR14969">
    <property type="entry name" value="SPHINGOSINE-1-PHOSPHATE PHOSPHOHYDROLASE"/>
    <property type="match status" value="1"/>
</dbReference>
<proteinExistence type="predicted"/>